<dbReference type="NCBIfam" id="NF002806">
    <property type="entry name" value="PRK02948.1"/>
    <property type="match status" value="1"/>
</dbReference>
<dbReference type="InterPro" id="IPR015421">
    <property type="entry name" value="PyrdxlP-dep_Trfase_major"/>
</dbReference>
<dbReference type="Gene3D" id="1.10.260.50">
    <property type="match status" value="1"/>
</dbReference>
<dbReference type="OrthoDB" id="9808002at2"/>
<feature type="domain" description="Aminotransferase class V" evidence="3">
    <location>
        <begin position="2"/>
        <end position="361"/>
    </location>
</feature>
<dbReference type="PANTHER" id="PTHR11601">
    <property type="entry name" value="CYSTEINE DESULFURYLASE FAMILY MEMBER"/>
    <property type="match status" value="1"/>
</dbReference>
<protein>
    <submittedName>
        <fullName evidence="4">Cysteine desulfurase</fullName>
    </submittedName>
</protein>
<dbReference type="GO" id="GO:0003824">
    <property type="term" value="F:catalytic activity"/>
    <property type="evidence" value="ECO:0007669"/>
    <property type="project" value="UniProtKB-ARBA"/>
</dbReference>
<organism evidence="4 5">
    <name type="scientific">Salsuginibacillus halophilus</name>
    <dbReference type="NCBI Taxonomy" id="517424"/>
    <lineage>
        <taxon>Bacteria</taxon>
        <taxon>Bacillati</taxon>
        <taxon>Bacillota</taxon>
        <taxon>Bacilli</taxon>
        <taxon>Bacillales</taxon>
        <taxon>Bacillaceae</taxon>
        <taxon>Salsuginibacillus</taxon>
    </lineage>
</organism>
<dbReference type="InterPro" id="IPR016454">
    <property type="entry name" value="Cysteine_dSase"/>
</dbReference>
<keyword evidence="5" id="KW-1185">Reference proteome</keyword>
<comment type="caution">
    <text evidence="4">The sequence shown here is derived from an EMBL/GenBank/DDBJ whole genome shotgun (WGS) entry which is preliminary data.</text>
</comment>
<evidence type="ECO:0000256" key="2">
    <source>
        <dbReference type="ARBA" id="ARBA00022898"/>
    </source>
</evidence>
<proteinExistence type="predicted"/>
<keyword evidence="2" id="KW-0663">Pyridoxal phosphate</keyword>
<dbReference type="AlphaFoldDB" id="A0A2P8HFY8"/>
<evidence type="ECO:0000256" key="1">
    <source>
        <dbReference type="ARBA" id="ARBA00001933"/>
    </source>
</evidence>
<evidence type="ECO:0000259" key="3">
    <source>
        <dbReference type="Pfam" id="PF00266"/>
    </source>
</evidence>
<dbReference type="PIRSF" id="PIRSF005572">
    <property type="entry name" value="NifS"/>
    <property type="match status" value="1"/>
</dbReference>
<dbReference type="Gene3D" id="3.90.1150.10">
    <property type="entry name" value="Aspartate Aminotransferase, domain 1"/>
    <property type="match status" value="1"/>
</dbReference>
<dbReference type="InterPro" id="IPR015422">
    <property type="entry name" value="PyrdxlP-dep_Trfase_small"/>
</dbReference>
<gene>
    <name evidence="4" type="ORF">B0H94_107137</name>
</gene>
<evidence type="ECO:0000313" key="4">
    <source>
        <dbReference type="EMBL" id="PSL45132.1"/>
    </source>
</evidence>
<evidence type="ECO:0000313" key="5">
    <source>
        <dbReference type="Proteomes" id="UP000242310"/>
    </source>
</evidence>
<name>A0A2P8HFY8_9BACI</name>
<dbReference type="Gene3D" id="3.40.640.10">
    <property type="entry name" value="Type I PLP-dependent aspartate aminotransferase-like (Major domain)"/>
    <property type="match status" value="1"/>
</dbReference>
<dbReference type="Pfam" id="PF00266">
    <property type="entry name" value="Aminotran_5"/>
    <property type="match status" value="1"/>
</dbReference>
<dbReference type="Proteomes" id="UP000242310">
    <property type="component" value="Unassembled WGS sequence"/>
</dbReference>
<dbReference type="SUPFAM" id="SSF53383">
    <property type="entry name" value="PLP-dependent transferases"/>
    <property type="match status" value="1"/>
</dbReference>
<sequence>MIYLDYAATTPMSKTALKVYNEAAETFFANPSSLHDAGGKTAYALNSARRSIARLLHVDSESVHFTGSGSEANILPILATARANRGAKNVIAASPLEHPSVYTALRMLETEGFTIQWLPVDFYGRILPETLENVLNEQTCLCVIGHASADFGTIQPLAELACISAAKDIPFHSDCVQTFGKIPLPLLAESGVTSIAVSAHKVHGPVGTGACWIDSKTKVHTLPGVTHENGLRPGTVDTAGALSFAAAAEEAVSNQAAEAERLAGLTTTFLQTGRESLGIIPFHPPLPERLPHFAVFQMETIEGQWIMLELNRRGIAAATGSACTTGSGEPSPALKAAGRTDAEAFALVRLSFGKSTTKKEVADTLTALSEIYAEFKQSAGIPVRL</sequence>
<comment type="cofactor">
    <cofactor evidence="1">
        <name>pyridoxal 5'-phosphate</name>
        <dbReference type="ChEBI" id="CHEBI:597326"/>
    </cofactor>
</comment>
<dbReference type="PANTHER" id="PTHR11601:SF36">
    <property type="entry name" value="CYSTEINE DESULFURASE NIFS-RELATED"/>
    <property type="match status" value="1"/>
</dbReference>
<accession>A0A2P8HFY8</accession>
<dbReference type="InterPro" id="IPR015424">
    <property type="entry name" value="PyrdxlP-dep_Trfase"/>
</dbReference>
<dbReference type="InterPro" id="IPR000192">
    <property type="entry name" value="Aminotrans_V_dom"/>
</dbReference>
<dbReference type="RefSeq" id="WP_106588779.1">
    <property type="nucleotide sequence ID" value="NZ_PYAV01000007.1"/>
</dbReference>
<reference evidence="4 5" key="1">
    <citation type="submission" date="2018-03" db="EMBL/GenBank/DDBJ databases">
        <title>Genomic Encyclopedia of Type Strains, Phase III (KMG-III): the genomes of soil and plant-associated and newly described type strains.</title>
        <authorList>
            <person name="Whitman W."/>
        </authorList>
    </citation>
    <scope>NUCLEOTIDE SEQUENCE [LARGE SCALE GENOMIC DNA]</scope>
    <source>
        <strain evidence="4 5">CGMCC 1.07653</strain>
    </source>
</reference>
<dbReference type="EMBL" id="PYAV01000007">
    <property type="protein sequence ID" value="PSL45132.1"/>
    <property type="molecule type" value="Genomic_DNA"/>
</dbReference>